<evidence type="ECO:0000256" key="6">
    <source>
        <dbReference type="RuleBase" id="RU003983"/>
    </source>
</evidence>
<dbReference type="PANTHER" id="PTHR22726:SF1">
    <property type="entry name" value="METALLOENDOPEPTIDASE OMA1, MITOCHONDRIAL"/>
    <property type="match status" value="1"/>
</dbReference>
<dbReference type="AlphaFoldDB" id="A0AAV9EEA1"/>
<reference evidence="8" key="2">
    <citation type="submission" date="2023-06" db="EMBL/GenBank/DDBJ databases">
        <authorList>
            <person name="Ma L."/>
            <person name="Liu K.-W."/>
            <person name="Li Z."/>
            <person name="Hsiao Y.-Y."/>
            <person name="Qi Y."/>
            <person name="Fu T."/>
            <person name="Tang G."/>
            <person name="Zhang D."/>
            <person name="Sun W.-H."/>
            <person name="Liu D.-K."/>
            <person name="Li Y."/>
            <person name="Chen G.-Z."/>
            <person name="Liu X.-D."/>
            <person name="Liao X.-Y."/>
            <person name="Jiang Y.-T."/>
            <person name="Yu X."/>
            <person name="Hao Y."/>
            <person name="Huang J."/>
            <person name="Zhao X.-W."/>
            <person name="Ke S."/>
            <person name="Chen Y.-Y."/>
            <person name="Wu W.-L."/>
            <person name="Hsu J.-L."/>
            <person name="Lin Y.-F."/>
            <person name="Huang M.-D."/>
            <person name="Li C.-Y."/>
            <person name="Huang L."/>
            <person name="Wang Z.-W."/>
            <person name="Zhao X."/>
            <person name="Zhong W.-Y."/>
            <person name="Peng D.-H."/>
            <person name="Ahmad S."/>
            <person name="Lan S."/>
            <person name="Zhang J.-S."/>
            <person name="Tsai W.-C."/>
            <person name="Van De Peer Y."/>
            <person name="Liu Z.-J."/>
        </authorList>
    </citation>
    <scope>NUCLEOTIDE SEQUENCE</scope>
    <source>
        <strain evidence="8">CP</strain>
        <tissue evidence="8">Leaves</tissue>
    </source>
</reference>
<dbReference type="Pfam" id="PF01435">
    <property type="entry name" value="Peptidase_M48"/>
    <property type="match status" value="1"/>
</dbReference>
<feature type="domain" description="Peptidase M48" evidence="7">
    <location>
        <begin position="4"/>
        <end position="54"/>
    </location>
</feature>
<reference evidence="8" key="1">
    <citation type="journal article" date="2023" name="Nat. Commun.">
        <title>Diploid and tetraploid genomes of Acorus and the evolution of monocots.</title>
        <authorList>
            <person name="Ma L."/>
            <person name="Liu K.W."/>
            <person name="Li Z."/>
            <person name="Hsiao Y.Y."/>
            <person name="Qi Y."/>
            <person name="Fu T."/>
            <person name="Tang G.D."/>
            <person name="Zhang D."/>
            <person name="Sun W.H."/>
            <person name="Liu D.K."/>
            <person name="Li Y."/>
            <person name="Chen G.Z."/>
            <person name="Liu X.D."/>
            <person name="Liao X.Y."/>
            <person name="Jiang Y.T."/>
            <person name="Yu X."/>
            <person name="Hao Y."/>
            <person name="Huang J."/>
            <person name="Zhao X.W."/>
            <person name="Ke S."/>
            <person name="Chen Y.Y."/>
            <person name="Wu W.L."/>
            <person name="Hsu J.L."/>
            <person name="Lin Y.F."/>
            <person name="Huang M.D."/>
            <person name="Li C.Y."/>
            <person name="Huang L."/>
            <person name="Wang Z.W."/>
            <person name="Zhao X."/>
            <person name="Zhong W.Y."/>
            <person name="Peng D.H."/>
            <person name="Ahmad S."/>
            <person name="Lan S."/>
            <person name="Zhang J.S."/>
            <person name="Tsai W.C."/>
            <person name="Van de Peer Y."/>
            <person name="Liu Z.J."/>
        </authorList>
    </citation>
    <scope>NUCLEOTIDE SEQUENCE</scope>
    <source>
        <strain evidence="8">CP</strain>
    </source>
</reference>
<keyword evidence="1 6" id="KW-0645">Protease</keyword>
<keyword evidence="5 6" id="KW-0482">Metalloprotease</keyword>
<protein>
    <recommendedName>
        <fullName evidence="7">Peptidase M48 domain-containing protein</fullName>
    </recommendedName>
</protein>
<comment type="caution">
    <text evidence="8">The sequence shown here is derived from an EMBL/GenBank/DDBJ whole genome shotgun (WGS) entry which is preliminary data.</text>
</comment>
<evidence type="ECO:0000313" key="8">
    <source>
        <dbReference type="EMBL" id="KAK1311687.1"/>
    </source>
</evidence>
<keyword evidence="9" id="KW-1185">Reference proteome</keyword>
<dbReference type="GO" id="GO:0016020">
    <property type="term" value="C:membrane"/>
    <property type="evidence" value="ECO:0007669"/>
    <property type="project" value="TreeGrafter"/>
</dbReference>
<gene>
    <name evidence="8" type="ORF">QJS10_CPA07g00122</name>
</gene>
<dbReference type="PANTHER" id="PTHR22726">
    <property type="entry name" value="METALLOENDOPEPTIDASE OMA1"/>
    <property type="match status" value="1"/>
</dbReference>
<dbReference type="GO" id="GO:0004222">
    <property type="term" value="F:metalloendopeptidase activity"/>
    <property type="evidence" value="ECO:0007669"/>
    <property type="project" value="InterPro"/>
</dbReference>
<dbReference type="GO" id="GO:0051603">
    <property type="term" value="P:proteolysis involved in protein catabolic process"/>
    <property type="evidence" value="ECO:0007669"/>
    <property type="project" value="TreeGrafter"/>
</dbReference>
<dbReference type="InterPro" id="IPR051156">
    <property type="entry name" value="Mito/Outer_Membr_Metalloprot"/>
</dbReference>
<organism evidence="8 9">
    <name type="scientific">Acorus calamus</name>
    <name type="common">Sweet flag</name>
    <dbReference type="NCBI Taxonomy" id="4465"/>
    <lineage>
        <taxon>Eukaryota</taxon>
        <taxon>Viridiplantae</taxon>
        <taxon>Streptophyta</taxon>
        <taxon>Embryophyta</taxon>
        <taxon>Tracheophyta</taxon>
        <taxon>Spermatophyta</taxon>
        <taxon>Magnoliopsida</taxon>
        <taxon>Liliopsida</taxon>
        <taxon>Acoraceae</taxon>
        <taxon>Acorus</taxon>
    </lineage>
</organism>
<accession>A0AAV9EEA1</accession>
<name>A0AAV9EEA1_ACOCL</name>
<evidence type="ECO:0000256" key="3">
    <source>
        <dbReference type="ARBA" id="ARBA00022801"/>
    </source>
</evidence>
<evidence type="ECO:0000259" key="7">
    <source>
        <dbReference type="Pfam" id="PF01435"/>
    </source>
</evidence>
<sequence>MKQSLRNEIEAEYIGMLLMASAGYDPRAMITMRKKIVKKAEERPCSEHLSTHPYVHSFQRFMTQTHIMGEALTIYNETPSQKERNSEDLIWLESLVLPK</sequence>
<evidence type="ECO:0000256" key="2">
    <source>
        <dbReference type="ARBA" id="ARBA00022723"/>
    </source>
</evidence>
<dbReference type="InterPro" id="IPR001915">
    <property type="entry name" value="Peptidase_M48"/>
</dbReference>
<keyword evidence="3 6" id="KW-0378">Hydrolase</keyword>
<dbReference type="GO" id="GO:0046872">
    <property type="term" value="F:metal ion binding"/>
    <property type="evidence" value="ECO:0007669"/>
    <property type="project" value="UniProtKB-KW"/>
</dbReference>
<proteinExistence type="inferred from homology"/>
<dbReference type="Proteomes" id="UP001180020">
    <property type="component" value="Unassembled WGS sequence"/>
</dbReference>
<keyword evidence="4 6" id="KW-0862">Zinc</keyword>
<evidence type="ECO:0000256" key="5">
    <source>
        <dbReference type="ARBA" id="ARBA00023049"/>
    </source>
</evidence>
<dbReference type="EMBL" id="JAUJYO010000007">
    <property type="protein sequence ID" value="KAK1311687.1"/>
    <property type="molecule type" value="Genomic_DNA"/>
</dbReference>
<evidence type="ECO:0000256" key="4">
    <source>
        <dbReference type="ARBA" id="ARBA00022833"/>
    </source>
</evidence>
<keyword evidence="2" id="KW-0479">Metal-binding</keyword>
<comment type="cofactor">
    <cofactor evidence="6">
        <name>Zn(2+)</name>
        <dbReference type="ChEBI" id="CHEBI:29105"/>
    </cofactor>
    <text evidence="6">Binds 1 zinc ion per subunit.</text>
</comment>
<evidence type="ECO:0000256" key="1">
    <source>
        <dbReference type="ARBA" id="ARBA00022670"/>
    </source>
</evidence>
<comment type="similarity">
    <text evidence="6">Belongs to the peptidase M48 family.</text>
</comment>
<evidence type="ECO:0000313" key="9">
    <source>
        <dbReference type="Proteomes" id="UP001180020"/>
    </source>
</evidence>